<evidence type="ECO:0000313" key="3">
    <source>
        <dbReference type="Proteomes" id="UP000313988"/>
    </source>
</evidence>
<keyword evidence="4" id="KW-1185">Reference proteome</keyword>
<dbReference type="Proteomes" id="UP000629870">
    <property type="component" value="Unassembled WGS sequence"/>
</dbReference>
<comment type="caution">
    <text evidence="2">The sequence shown here is derived from an EMBL/GenBank/DDBJ whole genome shotgun (WGS) entry which is preliminary data.</text>
</comment>
<reference evidence="2 3" key="1">
    <citation type="submission" date="2019-06" db="EMBL/GenBank/DDBJ databases">
        <title>Genome sequence of Deinococcus radiopugnans ATCC 19172.</title>
        <authorList>
            <person name="Maclea K.S."/>
            <person name="Maynard C.R."/>
        </authorList>
    </citation>
    <scope>NUCLEOTIDE SEQUENCE [LARGE SCALE GENOMIC DNA]</scope>
    <source>
        <strain evidence="2 3">ATCC 19172</strain>
    </source>
</reference>
<evidence type="ECO:0000313" key="1">
    <source>
        <dbReference type="EMBL" id="MBB6016797.1"/>
    </source>
</evidence>
<protein>
    <submittedName>
        <fullName evidence="2">Uncharacterized protein</fullName>
    </submittedName>
</protein>
<dbReference type="EMBL" id="VDMO01000005">
    <property type="protein sequence ID" value="TNM71914.1"/>
    <property type="molecule type" value="Genomic_DNA"/>
</dbReference>
<dbReference type="RefSeq" id="WP_139401581.1">
    <property type="nucleotide sequence ID" value="NZ_JACHEW010000009.1"/>
</dbReference>
<proteinExistence type="predicted"/>
<evidence type="ECO:0000313" key="2">
    <source>
        <dbReference type="EMBL" id="TNM71914.1"/>
    </source>
</evidence>
<gene>
    <name evidence="2" type="ORF">FHR04_05975</name>
    <name evidence="1" type="ORF">HNQ04_002052</name>
</gene>
<dbReference type="Proteomes" id="UP000313988">
    <property type="component" value="Unassembled WGS sequence"/>
</dbReference>
<name>A0A5C4Y8W0_9DEIO</name>
<dbReference type="OrthoDB" id="9836849at2"/>
<sequence length="245" mass="26255">MTKEQVFIALRPLRFGAVHLQPGDPVPVEAGRDYRLMQRLGQIGPAGPAVPAAPQEEPLLTPYEAGSPVVFVAEDGTYTFVTFLDALEAPEEVQEGMGLKEDDVVASVVFPEDPDNATFVSMASLLPEQPTRQLIEVLAREAREAALVPAPAQTQTITALQGRVAFLELLIQANREDGQPLADDFPSVKELRGNGIQTLEGLRLLASGEQARAHLIALDKIGEKSADKILAALTAPPVPEVQPEG</sequence>
<evidence type="ECO:0000313" key="4">
    <source>
        <dbReference type="Proteomes" id="UP000629870"/>
    </source>
</evidence>
<dbReference type="EMBL" id="JACHEW010000009">
    <property type="protein sequence ID" value="MBB6016797.1"/>
    <property type="molecule type" value="Genomic_DNA"/>
</dbReference>
<dbReference type="AlphaFoldDB" id="A0A5C4Y8W0"/>
<reference evidence="1 4" key="2">
    <citation type="submission" date="2020-08" db="EMBL/GenBank/DDBJ databases">
        <title>Genomic Encyclopedia of Type Strains, Phase IV (KMG-IV): sequencing the most valuable type-strain genomes for metagenomic binning, comparative biology and taxonomic classification.</title>
        <authorList>
            <person name="Goeker M."/>
        </authorList>
    </citation>
    <scope>NUCLEOTIDE SEQUENCE [LARGE SCALE GENOMIC DNA]</scope>
    <source>
        <strain evidence="1 4">DSM 12027</strain>
    </source>
</reference>
<accession>A0A5C4Y8W0</accession>
<organism evidence="2 3">
    <name type="scientific">Deinococcus radiopugnans ATCC 19172</name>
    <dbReference type="NCBI Taxonomy" id="585398"/>
    <lineage>
        <taxon>Bacteria</taxon>
        <taxon>Thermotogati</taxon>
        <taxon>Deinococcota</taxon>
        <taxon>Deinococci</taxon>
        <taxon>Deinococcales</taxon>
        <taxon>Deinococcaceae</taxon>
        <taxon>Deinococcus</taxon>
    </lineage>
</organism>